<organism evidence="1 2">
    <name type="scientific">Jaapia argillacea MUCL 33604</name>
    <dbReference type="NCBI Taxonomy" id="933084"/>
    <lineage>
        <taxon>Eukaryota</taxon>
        <taxon>Fungi</taxon>
        <taxon>Dikarya</taxon>
        <taxon>Basidiomycota</taxon>
        <taxon>Agaricomycotina</taxon>
        <taxon>Agaricomycetes</taxon>
        <taxon>Agaricomycetidae</taxon>
        <taxon>Jaapiales</taxon>
        <taxon>Jaapiaceae</taxon>
        <taxon>Jaapia</taxon>
    </lineage>
</organism>
<accession>A0A067PX96</accession>
<protein>
    <submittedName>
        <fullName evidence="1">Uncharacterized protein</fullName>
    </submittedName>
</protein>
<proteinExistence type="predicted"/>
<evidence type="ECO:0000313" key="2">
    <source>
        <dbReference type="Proteomes" id="UP000027265"/>
    </source>
</evidence>
<dbReference type="Proteomes" id="UP000027265">
    <property type="component" value="Unassembled WGS sequence"/>
</dbReference>
<dbReference type="AlphaFoldDB" id="A0A067PX96"/>
<evidence type="ECO:0000313" key="1">
    <source>
        <dbReference type="EMBL" id="KDQ54951.1"/>
    </source>
</evidence>
<dbReference type="InParanoid" id="A0A067PX96"/>
<dbReference type="HOGENOM" id="CLU_3069003_0_0_1"/>
<dbReference type="EMBL" id="KL197727">
    <property type="protein sequence ID" value="KDQ54951.1"/>
    <property type="molecule type" value="Genomic_DNA"/>
</dbReference>
<gene>
    <name evidence="1" type="ORF">JAAARDRAFT_38068</name>
</gene>
<keyword evidence="2" id="KW-1185">Reference proteome</keyword>
<sequence>MSGTSAVFIPAPSSVKASLKEAGFESTPLEGSPRDRTISSVVLQSLKIPNSPM</sequence>
<reference evidence="2" key="1">
    <citation type="journal article" date="2014" name="Proc. Natl. Acad. Sci. U.S.A.">
        <title>Extensive sampling of basidiomycete genomes demonstrates inadequacy of the white-rot/brown-rot paradigm for wood decay fungi.</title>
        <authorList>
            <person name="Riley R."/>
            <person name="Salamov A.A."/>
            <person name="Brown D.W."/>
            <person name="Nagy L.G."/>
            <person name="Floudas D."/>
            <person name="Held B.W."/>
            <person name="Levasseur A."/>
            <person name="Lombard V."/>
            <person name="Morin E."/>
            <person name="Otillar R."/>
            <person name="Lindquist E.A."/>
            <person name="Sun H."/>
            <person name="LaButti K.M."/>
            <person name="Schmutz J."/>
            <person name="Jabbour D."/>
            <person name="Luo H."/>
            <person name="Baker S.E."/>
            <person name="Pisabarro A.G."/>
            <person name="Walton J.D."/>
            <person name="Blanchette R.A."/>
            <person name="Henrissat B."/>
            <person name="Martin F."/>
            <person name="Cullen D."/>
            <person name="Hibbett D.S."/>
            <person name="Grigoriev I.V."/>
        </authorList>
    </citation>
    <scope>NUCLEOTIDE SEQUENCE [LARGE SCALE GENOMIC DNA]</scope>
    <source>
        <strain evidence="2">MUCL 33604</strain>
    </source>
</reference>
<name>A0A067PX96_9AGAM</name>